<feature type="domain" description="Thymidylate kinase-like" evidence="9">
    <location>
        <begin position="6"/>
        <end position="173"/>
    </location>
</feature>
<dbReference type="InterPro" id="IPR039430">
    <property type="entry name" value="Thymidylate_kin-like_dom"/>
</dbReference>
<organism evidence="10">
    <name type="scientific">marine metagenome</name>
    <dbReference type="NCBI Taxonomy" id="408172"/>
    <lineage>
        <taxon>unclassified sequences</taxon>
        <taxon>metagenomes</taxon>
        <taxon>ecological metagenomes</taxon>
    </lineage>
</organism>
<dbReference type="CDD" id="cd01672">
    <property type="entry name" value="TMPK"/>
    <property type="match status" value="1"/>
</dbReference>
<comment type="similarity">
    <text evidence="1">Belongs to the thymidylate kinase family.</text>
</comment>
<proteinExistence type="inferred from homology"/>
<name>A0A381X7S0_9ZZZZ</name>
<dbReference type="Pfam" id="PF02223">
    <property type="entry name" value="Thymidylate_kin"/>
    <property type="match status" value="1"/>
</dbReference>
<comment type="catalytic activity">
    <reaction evidence="8">
        <text>dTMP + ATP = dTDP + ADP</text>
        <dbReference type="Rhea" id="RHEA:13517"/>
        <dbReference type="ChEBI" id="CHEBI:30616"/>
        <dbReference type="ChEBI" id="CHEBI:58369"/>
        <dbReference type="ChEBI" id="CHEBI:63528"/>
        <dbReference type="ChEBI" id="CHEBI:456216"/>
        <dbReference type="EC" id="2.7.4.9"/>
    </reaction>
</comment>
<dbReference type="PANTHER" id="PTHR10344">
    <property type="entry name" value="THYMIDYLATE KINASE"/>
    <property type="match status" value="1"/>
</dbReference>
<evidence type="ECO:0000256" key="7">
    <source>
        <dbReference type="ARBA" id="ARBA00022840"/>
    </source>
</evidence>
<dbReference type="GO" id="GO:0006235">
    <property type="term" value="P:dTTP biosynthetic process"/>
    <property type="evidence" value="ECO:0007669"/>
    <property type="project" value="TreeGrafter"/>
</dbReference>
<dbReference type="PANTHER" id="PTHR10344:SF4">
    <property type="entry name" value="UMP-CMP KINASE 2, MITOCHONDRIAL"/>
    <property type="match status" value="1"/>
</dbReference>
<dbReference type="GO" id="GO:0006227">
    <property type="term" value="P:dUDP biosynthetic process"/>
    <property type="evidence" value="ECO:0007669"/>
    <property type="project" value="TreeGrafter"/>
</dbReference>
<dbReference type="AlphaFoldDB" id="A0A381X7S0"/>
<dbReference type="InterPro" id="IPR027417">
    <property type="entry name" value="P-loop_NTPase"/>
</dbReference>
<evidence type="ECO:0000256" key="5">
    <source>
        <dbReference type="ARBA" id="ARBA00022741"/>
    </source>
</evidence>
<keyword evidence="7" id="KW-0067">ATP-binding</keyword>
<dbReference type="GO" id="GO:0005829">
    <property type="term" value="C:cytosol"/>
    <property type="evidence" value="ECO:0007669"/>
    <property type="project" value="TreeGrafter"/>
</dbReference>
<dbReference type="EC" id="2.7.4.9" evidence="2"/>
<evidence type="ECO:0000256" key="3">
    <source>
        <dbReference type="ARBA" id="ARBA00022679"/>
    </source>
</evidence>
<accession>A0A381X7S0</accession>
<dbReference type="InterPro" id="IPR018094">
    <property type="entry name" value="Thymidylate_kinase"/>
</dbReference>
<keyword evidence="3" id="KW-0808">Transferase</keyword>
<dbReference type="SUPFAM" id="SSF52540">
    <property type="entry name" value="P-loop containing nucleoside triphosphate hydrolases"/>
    <property type="match status" value="1"/>
</dbReference>
<evidence type="ECO:0000256" key="1">
    <source>
        <dbReference type="ARBA" id="ARBA00009776"/>
    </source>
</evidence>
<dbReference type="GO" id="GO:0004798">
    <property type="term" value="F:dTMP kinase activity"/>
    <property type="evidence" value="ECO:0007669"/>
    <property type="project" value="UniProtKB-EC"/>
</dbReference>
<dbReference type="NCBIfam" id="TIGR00041">
    <property type="entry name" value="DTMP_kinase"/>
    <property type="match status" value="1"/>
</dbReference>
<reference evidence="10" key="1">
    <citation type="submission" date="2018-05" db="EMBL/GenBank/DDBJ databases">
        <authorList>
            <person name="Lanie J.A."/>
            <person name="Ng W.-L."/>
            <person name="Kazmierczak K.M."/>
            <person name="Andrzejewski T.M."/>
            <person name="Davidsen T.M."/>
            <person name="Wayne K.J."/>
            <person name="Tettelin H."/>
            <person name="Glass J.I."/>
            <person name="Rusch D."/>
            <person name="Podicherti R."/>
            <person name="Tsui H.-C.T."/>
            <person name="Winkler M.E."/>
        </authorList>
    </citation>
    <scope>NUCLEOTIDE SEQUENCE</scope>
</reference>
<sequence length="448" mass="49969">VYLITIEGGDGSGKGLATKVISEVLEKEFSFTSVEVTGEPRREHPLGRLAIESVRKQTMTPEQEAGLFAADRVDHSHGWILPRLEEGRAVVSERNIHSSLVYQGVVGGLGVDRVAHMNSAALVPDLCIWVDCDPEVALRRIKGGTLRALTEKEEYFETSELQHLIREGYTRLLSGEIEMPTPFDMGAVIGPVLNEGTEREFRRELTRRVRKFIHSRPKPLNVGVEVVERHFLRGLMRTSKGQTTLSGIGVEPTSESSNWLDGSAPWRILRDAQSEHDAALEGVSEESRVDVPRSILSHSMSSICGTLSLLPSADISELRQALGPVRAVSKRHTQRIVKFLHERTDWVHKHRALVGGDAPRSHLKQRYRTLGLTMLVIWPLRDAIRRWRSDNPETHLRFAMGQVVRSGEHPSAVRDSLERIALLGSGTVDSPLPAGTSGLVSWWQGKYR</sequence>
<evidence type="ECO:0000313" key="10">
    <source>
        <dbReference type="EMBL" id="SVA60531.1"/>
    </source>
</evidence>
<dbReference type="GO" id="GO:0005524">
    <property type="term" value="F:ATP binding"/>
    <property type="evidence" value="ECO:0007669"/>
    <property type="project" value="UniProtKB-KW"/>
</dbReference>
<evidence type="ECO:0000256" key="8">
    <source>
        <dbReference type="ARBA" id="ARBA00048743"/>
    </source>
</evidence>
<gene>
    <name evidence="10" type="ORF">METZ01_LOCUS113385</name>
</gene>
<dbReference type="HAMAP" id="MF_00165">
    <property type="entry name" value="Thymidylate_kinase"/>
    <property type="match status" value="1"/>
</dbReference>
<keyword evidence="4" id="KW-0545">Nucleotide biosynthesis</keyword>
<protein>
    <recommendedName>
        <fullName evidence="2">dTMP kinase</fullName>
        <ecNumber evidence="2">2.7.4.9</ecNumber>
    </recommendedName>
</protein>
<keyword evidence="5" id="KW-0547">Nucleotide-binding</keyword>
<feature type="non-terminal residue" evidence="10">
    <location>
        <position position="1"/>
    </location>
</feature>
<evidence type="ECO:0000256" key="4">
    <source>
        <dbReference type="ARBA" id="ARBA00022727"/>
    </source>
</evidence>
<keyword evidence="6" id="KW-0418">Kinase</keyword>
<evidence type="ECO:0000259" key="9">
    <source>
        <dbReference type="Pfam" id="PF02223"/>
    </source>
</evidence>
<evidence type="ECO:0000256" key="6">
    <source>
        <dbReference type="ARBA" id="ARBA00022777"/>
    </source>
</evidence>
<dbReference type="GO" id="GO:0006233">
    <property type="term" value="P:dTDP biosynthetic process"/>
    <property type="evidence" value="ECO:0007669"/>
    <property type="project" value="InterPro"/>
</dbReference>
<evidence type="ECO:0000256" key="2">
    <source>
        <dbReference type="ARBA" id="ARBA00012980"/>
    </source>
</evidence>
<dbReference type="EMBL" id="UINC01014138">
    <property type="protein sequence ID" value="SVA60531.1"/>
    <property type="molecule type" value="Genomic_DNA"/>
</dbReference>
<dbReference type="Gene3D" id="3.40.50.300">
    <property type="entry name" value="P-loop containing nucleotide triphosphate hydrolases"/>
    <property type="match status" value="1"/>
</dbReference>